<name>A0ABR1T210_9PEZI</name>
<dbReference type="EMBL" id="JAQQWI010000001">
    <property type="protein sequence ID" value="KAK8040622.1"/>
    <property type="molecule type" value="Genomic_DNA"/>
</dbReference>
<dbReference type="InterPro" id="IPR005545">
    <property type="entry name" value="YCII"/>
</dbReference>
<proteinExistence type="predicted"/>
<gene>
    <name evidence="2" type="ORF">PG991_000410</name>
</gene>
<dbReference type="SUPFAM" id="SSF54909">
    <property type="entry name" value="Dimeric alpha+beta barrel"/>
    <property type="match status" value="1"/>
</dbReference>
<evidence type="ECO:0000313" key="2">
    <source>
        <dbReference type="EMBL" id="KAK8040622.1"/>
    </source>
</evidence>
<comment type="caution">
    <text evidence="2">The sequence shown here is derived from an EMBL/GenBank/DDBJ whole genome shotgun (WGS) entry which is preliminary data.</text>
</comment>
<dbReference type="PANTHER" id="PTHR33606">
    <property type="entry name" value="PROTEIN YCII"/>
    <property type="match status" value="1"/>
</dbReference>
<accession>A0ABR1T210</accession>
<organism evidence="2 3">
    <name type="scientific">Apiospora marii</name>
    <dbReference type="NCBI Taxonomy" id="335849"/>
    <lineage>
        <taxon>Eukaryota</taxon>
        <taxon>Fungi</taxon>
        <taxon>Dikarya</taxon>
        <taxon>Ascomycota</taxon>
        <taxon>Pezizomycotina</taxon>
        <taxon>Sordariomycetes</taxon>
        <taxon>Xylariomycetidae</taxon>
        <taxon>Amphisphaeriales</taxon>
        <taxon>Apiosporaceae</taxon>
        <taxon>Apiospora</taxon>
    </lineage>
</organism>
<evidence type="ECO:0000259" key="1">
    <source>
        <dbReference type="Pfam" id="PF03795"/>
    </source>
</evidence>
<keyword evidence="3" id="KW-1185">Reference proteome</keyword>
<dbReference type="Pfam" id="PF03795">
    <property type="entry name" value="YCII"/>
    <property type="match status" value="1"/>
</dbReference>
<feature type="domain" description="YCII-related" evidence="1">
    <location>
        <begin position="94"/>
        <end position="187"/>
    </location>
</feature>
<evidence type="ECO:0000313" key="3">
    <source>
        <dbReference type="Proteomes" id="UP001396898"/>
    </source>
</evidence>
<sequence>MSPSPMAAAPFRFFTPRSLVGITPRRLVYTTSTFQSSSATASSNTIRTFTPSFSLLPFFKPSYVTATTRRAMSSSTSAPAKPAITAPPPGKFEFLVVIPDKPGMQAKRLEVRPKHFEGLTKYIESGAMKMGGAALGAVPQGDDPTKWDFAGSTVVMVAESVEEVRAMLEKDIYTTSGVWDMEKVQIWPVKLAFRYP</sequence>
<reference evidence="2 3" key="1">
    <citation type="submission" date="2023-01" db="EMBL/GenBank/DDBJ databases">
        <title>Analysis of 21 Apiospora genomes using comparative genomics revels a genus with tremendous synthesis potential of carbohydrate active enzymes and secondary metabolites.</title>
        <authorList>
            <person name="Sorensen T."/>
        </authorList>
    </citation>
    <scope>NUCLEOTIDE SEQUENCE [LARGE SCALE GENOMIC DNA]</scope>
    <source>
        <strain evidence="2 3">CBS 20057</strain>
    </source>
</reference>
<dbReference type="Proteomes" id="UP001396898">
    <property type="component" value="Unassembled WGS sequence"/>
</dbReference>
<dbReference type="InterPro" id="IPR051807">
    <property type="entry name" value="Sec-metab_biosynth-assoc"/>
</dbReference>
<dbReference type="InterPro" id="IPR011008">
    <property type="entry name" value="Dimeric_a/b-barrel"/>
</dbReference>
<dbReference type="Gene3D" id="3.30.70.1060">
    <property type="entry name" value="Dimeric alpha+beta barrel"/>
    <property type="match status" value="1"/>
</dbReference>
<protein>
    <recommendedName>
        <fullName evidence="1">YCII-related domain-containing protein</fullName>
    </recommendedName>
</protein>
<dbReference type="PANTHER" id="PTHR33606:SF3">
    <property type="entry name" value="PROTEIN YCII"/>
    <property type="match status" value="1"/>
</dbReference>